<feature type="region of interest" description="Disordered" evidence="1">
    <location>
        <begin position="42"/>
        <end position="62"/>
    </location>
</feature>
<protein>
    <submittedName>
        <fullName evidence="2">Uncharacterized protein</fullName>
    </submittedName>
</protein>
<dbReference type="RefSeq" id="WP_379575555.1">
    <property type="nucleotide sequence ID" value="NZ_JBHUFV010000043.1"/>
</dbReference>
<accession>A0ABW4T261</accession>
<evidence type="ECO:0000256" key="1">
    <source>
        <dbReference type="SAM" id="MobiDB-lite"/>
    </source>
</evidence>
<evidence type="ECO:0000313" key="2">
    <source>
        <dbReference type="EMBL" id="MFD1935437.1"/>
    </source>
</evidence>
<dbReference type="EMBL" id="JBHUFV010000043">
    <property type="protein sequence ID" value="MFD1935437.1"/>
    <property type="molecule type" value="Genomic_DNA"/>
</dbReference>
<comment type="caution">
    <text evidence="2">The sequence shown here is derived from an EMBL/GenBank/DDBJ whole genome shotgun (WGS) entry which is preliminary data.</text>
</comment>
<evidence type="ECO:0000313" key="3">
    <source>
        <dbReference type="Proteomes" id="UP001597368"/>
    </source>
</evidence>
<dbReference type="Proteomes" id="UP001597368">
    <property type="component" value="Unassembled WGS sequence"/>
</dbReference>
<reference evidence="3" key="1">
    <citation type="journal article" date="2019" name="Int. J. Syst. Evol. Microbiol.">
        <title>The Global Catalogue of Microorganisms (GCM) 10K type strain sequencing project: providing services to taxonomists for standard genome sequencing and annotation.</title>
        <authorList>
            <consortium name="The Broad Institute Genomics Platform"/>
            <consortium name="The Broad Institute Genome Sequencing Center for Infectious Disease"/>
            <person name="Wu L."/>
            <person name="Ma J."/>
        </authorList>
    </citation>
    <scope>NUCLEOTIDE SEQUENCE [LARGE SCALE GENOMIC DNA]</scope>
    <source>
        <strain evidence="3">ICMP 6774ER</strain>
    </source>
</reference>
<sequence>MESSGPAGRSNKWQAIAAVLAALAAVATATVGVFAYVDGRPSSPTSFEGTWRATENDRPGGSSLALTISKDGDSYDITLDDDFAGGEWCHGQKVRLSGHGRKSGDMLAVAYTFPCPTESTRSVEASYRHRSDSDTLVDNDNLVWERD</sequence>
<proteinExistence type="predicted"/>
<name>A0ABW4T261_9ACTN</name>
<organism evidence="2 3">
    <name type="scientific">Nonomuraea mangrovi</name>
    <dbReference type="NCBI Taxonomy" id="2316207"/>
    <lineage>
        <taxon>Bacteria</taxon>
        <taxon>Bacillati</taxon>
        <taxon>Actinomycetota</taxon>
        <taxon>Actinomycetes</taxon>
        <taxon>Streptosporangiales</taxon>
        <taxon>Streptosporangiaceae</taxon>
        <taxon>Nonomuraea</taxon>
    </lineage>
</organism>
<keyword evidence="3" id="KW-1185">Reference proteome</keyword>
<gene>
    <name evidence="2" type="ORF">ACFSKW_28570</name>
</gene>